<accession>A0A9P4RAE3</accession>
<keyword evidence="9 14" id="KW-1133">Transmembrane helix</keyword>
<feature type="signal peptide" evidence="15">
    <location>
        <begin position="1"/>
        <end position="26"/>
    </location>
</feature>
<dbReference type="GO" id="GO:0000742">
    <property type="term" value="P:karyogamy involved in conjugation with cellular fusion"/>
    <property type="evidence" value="ECO:0007669"/>
    <property type="project" value="InterPro"/>
</dbReference>
<evidence type="ECO:0000256" key="10">
    <source>
        <dbReference type="ARBA" id="ARBA00023136"/>
    </source>
</evidence>
<dbReference type="GO" id="GO:0031965">
    <property type="term" value="C:nuclear membrane"/>
    <property type="evidence" value="ECO:0007669"/>
    <property type="project" value="UniProtKB-SubCell"/>
</dbReference>
<keyword evidence="10 14" id="KW-0472">Membrane</keyword>
<keyword evidence="5" id="KW-0415">Karyogamy</keyword>
<keyword evidence="17" id="KW-1185">Reference proteome</keyword>
<dbReference type="OrthoDB" id="5311848at2759"/>
<dbReference type="EMBL" id="ML996103">
    <property type="protein sequence ID" value="KAF2739717.1"/>
    <property type="molecule type" value="Genomic_DNA"/>
</dbReference>
<evidence type="ECO:0000256" key="1">
    <source>
        <dbReference type="ARBA" id="ARBA00003389"/>
    </source>
</evidence>
<evidence type="ECO:0000256" key="12">
    <source>
        <dbReference type="ARBA" id="ARBA00023242"/>
    </source>
</evidence>
<keyword evidence="11" id="KW-0325">Glycoprotein</keyword>
<keyword evidence="13" id="KW-0175">Coiled coil</keyword>
<evidence type="ECO:0000256" key="14">
    <source>
        <dbReference type="SAM" id="Phobius"/>
    </source>
</evidence>
<feature type="transmembrane region" description="Helical" evidence="14">
    <location>
        <begin position="419"/>
        <end position="439"/>
    </location>
</feature>
<dbReference type="GO" id="GO:0048288">
    <property type="term" value="P:nuclear membrane fusion involved in karyogamy"/>
    <property type="evidence" value="ECO:0007669"/>
    <property type="project" value="InterPro"/>
</dbReference>
<proteinExistence type="inferred from homology"/>
<feature type="transmembrane region" description="Helical" evidence="14">
    <location>
        <begin position="494"/>
        <end position="515"/>
    </location>
</feature>
<dbReference type="GO" id="GO:0005789">
    <property type="term" value="C:endoplasmic reticulum membrane"/>
    <property type="evidence" value="ECO:0007669"/>
    <property type="project" value="UniProtKB-SubCell"/>
</dbReference>
<organism evidence="16 17">
    <name type="scientific">Polyplosphaeria fusca</name>
    <dbReference type="NCBI Taxonomy" id="682080"/>
    <lineage>
        <taxon>Eukaryota</taxon>
        <taxon>Fungi</taxon>
        <taxon>Dikarya</taxon>
        <taxon>Ascomycota</taxon>
        <taxon>Pezizomycotina</taxon>
        <taxon>Dothideomycetes</taxon>
        <taxon>Pleosporomycetidae</taxon>
        <taxon>Pleosporales</taxon>
        <taxon>Tetraplosphaeriaceae</taxon>
        <taxon>Polyplosphaeria</taxon>
    </lineage>
</organism>
<evidence type="ECO:0000313" key="17">
    <source>
        <dbReference type="Proteomes" id="UP000799444"/>
    </source>
</evidence>
<keyword evidence="12" id="KW-0539">Nucleus</keyword>
<comment type="subcellular location">
    <subcellularLocation>
        <location evidence="3">Endoplasmic reticulum membrane</location>
    </subcellularLocation>
    <subcellularLocation>
        <location evidence="2">Nucleus membrane</location>
    </subcellularLocation>
</comment>
<reference evidence="16" key="1">
    <citation type="journal article" date="2020" name="Stud. Mycol.">
        <title>101 Dothideomycetes genomes: a test case for predicting lifestyles and emergence of pathogens.</title>
        <authorList>
            <person name="Haridas S."/>
            <person name="Albert R."/>
            <person name="Binder M."/>
            <person name="Bloem J."/>
            <person name="Labutti K."/>
            <person name="Salamov A."/>
            <person name="Andreopoulos B."/>
            <person name="Baker S."/>
            <person name="Barry K."/>
            <person name="Bills G."/>
            <person name="Bluhm B."/>
            <person name="Cannon C."/>
            <person name="Castanera R."/>
            <person name="Culley D."/>
            <person name="Daum C."/>
            <person name="Ezra D."/>
            <person name="Gonzalez J."/>
            <person name="Henrissat B."/>
            <person name="Kuo A."/>
            <person name="Liang C."/>
            <person name="Lipzen A."/>
            <person name="Lutzoni F."/>
            <person name="Magnuson J."/>
            <person name="Mondo S."/>
            <person name="Nolan M."/>
            <person name="Ohm R."/>
            <person name="Pangilinan J."/>
            <person name="Park H.-J."/>
            <person name="Ramirez L."/>
            <person name="Alfaro M."/>
            <person name="Sun H."/>
            <person name="Tritt A."/>
            <person name="Yoshinaga Y."/>
            <person name="Zwiers L.-H."/>
            <person name="Turgeon B."/>
            <person name="Goodwin S."/>
            <person name="Spatafora J."/>
            <person name="Crous P."/>
            <person name="Grigoriev I."/>
        </authorList>
    </citation>
    <scope>NUCLEOTIDE SEQUENCE</scope>
    <source>
        <strain evidence="16">CBS 125425</strain>
    </source>
</reference>
<protein>
    <submittedName>
        <fullName evidence="16">Uncharacterized protein</fullName>
    </submittedName>
</protein>
<dbReference type="Proteomes" id="UP000799444">
    <property type="component" value="Unassembled WGS sequence"/>
</dbReference>
<dbReference type="Gene3D" id="1.20.120.20">
    <property type="entry name" value="Apolipoprotein"/>
    <property type="match status" value="1"/>
</dbReference>
<feature type="transmembrane region" description="Helical" evidence="14">
    <location>
        <begin position="446"/>
        <end position="464"/>
    </location>
</feature>
<evidence type="ECO:0000256" key="4">
    <source>
        <dbReference type="ARBA" id="ARBA00010473"/>
    </source>
</evidence>
<sequence length="562" mass="62358">MALQTVMIRMMTLFVIFIAVLPVCLGQQHLATGEDADIDADLASALQHTSYKQQELLSQALQIVHSMESAPTCNRLAALNLINDCKSLEQAGTDAKSKSETILDEVKSEYAARLAVCEILGAKATVPRDCTILVPSAQACVKTRFRSFFSRQDTSKKEYCYPESTRPHFERCLRALVGTPQSWTSYSNARQNAVVMCHATRDAIERDNDIATYKTLAEVVNQMITSLKQSGQEMETKGAEQVRLAEKIRESQEQALQAVQVNSETTQSTLKSIISGFRSFAGMMDQATDALSQSLNETLTKSKEDIEQTREQMTRLYRDMATMSSQHAAMHQQELQANHESALANLHENREVAEYGVSTLSSRIYSLQDQIDSSSDKLQNVNQELDNLGKKVGDIGIAAEGLESAIEKTTQAFQVLASLGGWLSNPALCLAILGCFLGFWMSSRKVAGYVFALFGFCYLIYALGMRERLHNLNANTLLPAAETLIEAATRVPPLIWITLALVLIWIVSIAVWAWASDTYLSELEDDQGEKGIFPSIETPNPPMIASPQRRSLKQMLSNVFYF</sequence>
<evidence type="ECO:0000256" key="9">
    <source>
        <dbReference type="ARBA" id="ARBA00022989"/>
    </source>
</evidence>
<feature type="chain" id="PRO_5040503591" evidence="15">
    <location>
        <begin position="27"/>
        <end position="562"/>
    </location>
</feature>
<evidence type="ECO:0000256" key="13">
    <source>
        <dbReference type="SAM" id="Coils"/>
    </source>
</evidence>
<comment type="function">
    <text evidence="1">Required for nuclear membrane fusion during karyogamy.</text>
</comment>
<keyword evidence="6 14" id="KW-0812">Transmembrane</keyword>
<gene>
    <name evidence="16" type="ORF">EJ04DRAFT_606324</name>
</gene>
<evidence type="ECO:0000313" key="16">
    <source>
        <dbReference type="EMBL" id="KAF2739717.1"/>
    </source>
</evidence>
<name>A0A9P4RAE3_9PLEO</name>
<feature type="coiled-coil region" evidence="13">
    <location>
        <begin position="364"/>
        <end position="391"/>
    </location>
</feature>
<dbReference type="AlphaFoldDB" id="A0A9P4RAE3"/>
<dbReference type="PANTHER" id="PTHR28012">
    <property type="entry name" value="NUCLEAR FUSION PROTEIN KAR5"/>
    <property type="match status" value="1"/>
</dbReference>
<evidence type="ECO:0000256" key="2">
    <source>
        <dbReference type="ARBA" id="ARBA00004126"/>
    </source>
</evidence>
<evidence type="ECO:0000256" key="6">
    <source>
        <dbReference type="ARBA" id="ARBA00022692"/>
    </source>
</evidence>
<comment type="similarity">
    <text evidence="4">Belongs to the KAR5 family.</text>
</comment>
<keyword evidence="8" id="KW-0256">Endoplasmic reticulum</keyword>
<feature type="coiled-coil region" evidence="13">
    <location>
        <begin position="292"/>
        <end position="326"/>
    </location>
</feature>
<evidence type="ECO:0000256" key="11">
    <source>
        <dbReference type="ARBA" id="ARBA00023180"/>
    </source>
</evidence>
<evidence type="ECO:0000256" key="5">
    <source>
        <dbReference type="ARBA" id="ARBA00022459"/>
    </source>
</evidence>
<evidence type="ECO:0000256" key="7">
    <source>
        <dbReference type="ARBA" id="ARBA00022729"/>
    </source>
</evidence>
<keyword evidence="7 15" id="KW-0732">Signal</keyword>
<evidence type="ECO:0000256" key="15">
    <source>
        <dbReference type="SAM" id="SignalP"/>
    </source>
</evidence>
<evidence type="ECO:0000256" key="8">
    <source>
        <dbReference type="ARBA" id="ARBA00022824"/>
    </source>
</evidence>
<evidence type="ECO:0000256" key="3">
    <source>
        <dbReference type="ARBA" id="ARBA00004586"/>
    </source>
</evidence>
<dbReference type="PANTHER" id="PTHR28012:SF1">
    <property type="entry name" value="NUCLEAR FUSION PROTEIN KAR5"/>
    <property type="match status" value="1"/>
</dbReference>
<comment type="caution">
    <text evidence="16">The sequence shown here is derived from an EMBL/GenBank/DDBJ whole genome shotgun (WGS) entry which is preliminary data.</text>
</comment>
<dbReference type="InterPro" id="IPR007292">
    <property type="entry name" value="Nuclear_fusion_Kar5"/>
</dbReference>